<feature type="domain" description="Sushi" evidence="3">
    <location>
        <begin position="27"/>
        <end position="82"/>
    </location>
</feature>
<dbReference type="Ensembl" id="ENSCCRT00015008901.1">
    <property type="protein sequence ID" value="ENSCCRP00015008557.1"/>
    <property type="gene ID" value="ENSCCRG00015004228.1"/>
</dbReference>
<dbReference type="SUPFAM" id="SSF57535">
    <property type="entry name" value="Complement control module/SCR domain"/>
    <property type="match status" value="1"/>
</dbReference>
<sequence>YMPMHTHTGIIQPNKTYLSFCVFLSIAYCGPAPEVPHAEVAWDNSTAVIHRCIKGHYRHTGSDISVCDITGKWQIATLHCKGTHPHCSAVQWDTEAQSQKCVGQHKVWSNLYLILCLRWNAENEG</sequence>
<keyword evidence="1" id="KW-1015">Disulfide bond</keyword>
<name>A0A8C1SJP0_CYPCA</name>
<dbReference type="Proteomes" id="UP000694700">
    <property type="component" value="Unplaced"/>
</dbReference>
<comment type="caution">
    <text evidence="2">Lacks conserved residue(s) required for the propagation of feature annotation.</text>
</comment>
<accession>A0A8C1SJP0</accession>
<dbReference type="InterPro" id="IPR035976">
    <property type="entry name" value="Sushi/SCR/CCP_sf"/>
</dbReference>
<dbReference type="PROSITE" id="PS50923">
    <property type="entry name" value="SUSHI"/>
    <property type="match status" value="1"/>
</dbReference>
<protein>
    <recommendedName>
        <fullName evidence="3">Sushi domain-containing protein</fullName>
    </recommendedName>
</protein>
<dbReference type="AlphaFoldDB" id="A0A8C1SJP0"/>
<evidence type="ECO:0000259" key="3">
    <source>
        <dbReference type="PROSITE" id="PS50923"/>
    </source>
</evidence>
<dbReference type="InterPro" id="IPR000436">
    <property type="entry name" value="Sushi_SCR_CCP_dom"/>
</dbReference>
<evidence type="ECO:0000256" key="1">
    <source>
        <dbReference type="ARBA" id="ARBA00023157"/>
    </source>
</evidence>
<proteinExistence type="predicted"/>
<organism evidence="4 5">
    <name type="scientific">Cyprinus carpio</name>
    <name type="common">Common carp</name>
    <dbReference type="NCBI Taxonomy" id="7962"/>
    <lineage>
        <taxon>Eukaryota</taxon>
        <taxon>Metazoa</taxon>
        <taxon>Chordata</taxon>
        <taxon>Craniata</taxon>
        <taxon>Vertebrata</taxon>
        <taxon>Euteleostomi</taxon>
        <taxon>Actinopterygii</taxon>
        <taxon>Neopterygii</taxon>
        <taxon>Teleostei</taxon>
        <taxon>Ostariophysi</taxon>
        <taxon>Cypriniformes</taxon>
        <taxon>Cyprinidae</taxon>
        <taxon>Cyprininae</taxon>
        <taxon>Cyprinus</taxon>
    </lineage>
</organism>
<reference evidence="4" key="1">
    <citation type="submission" date="2025-08" db="UniProtKB">
        <authorList>
            <consortium name="Ensembl"/>
        </authorList>
    </citation>
    <scope>IDENTIFICATION</scope>
</reference>
<evidence type="ECO:0000256" key="2">
    <source>
        <dbReference type="PROSITE-ProRule" id="PRU00302"/>
    </source>
</evidence>
<evidence type="ECO:0000313" key="4">
    <source>
        <dbReference type="Ensembl" id="ENSCCRP00015008557.1"/>
    </source>
</evidence>
<evidence type="ECO:0000313" key="5">
    <source>
        <dbReference type="Proteomes" id="UP000694700"/>
    </source>
</evidence>
<keyword evidence="2" id="KW-0768">Sushi</keyword>